<dbReference type="SMART" id="SM00530">
    <property type="entry name" value="HTH_XRE"/>
    <property type="match status" value="1"/>
</dbReference>
<dbReference type="GO" id="GO:0003677">
    <property type="term" value="F:DNA binding"/>
    <property type="evidence" value="ECO:0007669"/>
    <property type="project" value="InterPro"/>
</dbReference>
<feature type="domain" description="Bro-N" evidence="2">
    <location>
        <begin position="2"/>
        <end position="121"/>
    </location>
</feature>
<dbReference type="InterPro" id="IPR003497">
    <property type="entry name" value="BRO_N_domain"/>
</dbReference>
<dbReference type="HOGENOM" id="CLU_046670_0_0_9"/>
<evidence type="ECO:0000313" key="4">
    <source>
        <dbReference type="Proteomes" id="UP000004528"/>
    </source>
</evidence>
<dbReference type="CDD" id="cd00093">
    <property type="entry name" value="HTH_XRE"/>
    <property type="match status" value="1"/>
</dbReference>
<dbReference type="PROSITE" id="PS51750">
    <property type="entry name" value="BRO_N"/>
    <property type="match status" value="1"/>
</dbReference>
<dbReference type="eggNOG" id="COG3645">
    <property type="taxonomic scope" value="Bacteria"/>
</dbReference>
<dbReference type="SMART" id="SM01040">
    <property type="entry name" value="Bro-N"/>
    <property type="match status" value="1"/>
</dbReference>
<gene>
    <name evidence="3" type="ORF">HMPREF0877_0130</name>
</gene>
<dbReference type="PROSITE" id="PS50943">
    <property type="entry name" value="HTH_CROC1"/>
    <property type="match status" value="1"/>
</dbReference>
<reference evidence="3 4" key="1">
    <citation type="submission" date="2009-04" db="EMBL/GenBank/DDBJ databases">
        <authorList>
            <person name="Qin X."/>
            <person name="Bachman B."/>
            <person name="Battles P."/>
            <person name="Bell A."/>
            <person name="Bess C."/>
            <person name="Bickham C."/>
            <person name="Chaboub L."/>
            <person name="Chen D."/>
            <person name="Coyle M."/>
            <person name="Deiros D.R."/>
            <person name="Dinh H."/>
            <person name="Forbes L."/>
            <person name="Fowler G."/>
            <person name="Francisco L."/>
            <person name="Fu Q."/>
            <person name="Gubbala S."/>
            <person name="Hale W."/>
            <person name="Han Y."/>
            <person name="Hemphill L."/>
            <person name="Highlander S.K."/>
            <person name="Hirani K."/>
            <person name="Hogues M."/>
            <person name="Jackson L."/>
            <person name="Jakkamsetti A."/>
            <person name="Javaid M."/>
            <person name="Jiang H."/>
            <person name="Korchina V."/>
            <person name="Kovar C."/>
            <person name="Lara F."/>
            <person name="Lee S."/>
            <person name="Mata R."/>
            <person name="Mathew T."/>
            <person name="Moen C."/>
            <person name="Morales K."/>
            <person name="Munidasa M."/>
            <person name="Nazareth L."/>
            <person name="Ngo R."/>
            <person name="Nguyen L."/>
            <person name="Okwuonu G."/>
            <person name="Ongeri F."/>
            <person name="Patil S."/>
            <person name="Petrosino J."/>
            <person name="Pham C."/>
            <person name="Pham P."/>
            <person name="Pu L.-L."/>
            <person name="Puazo M."/>
            <person name="Raj R."/>
            <person name="Reid J."/>
            <person name="Rouhana J."/>
            <person name="Saada N."/>
            <person name="Shang Y."/>
            <person name="Simmons D."/>
            <person name="Thornton R."/>
            <person name="Warren J."/>
            <person name="Weissenberger G."/>
            <person name="Zhang J."/>
            <person name="Zhang L."/>
            <person name="Zhou C."/>
            <person name="Zhu D."/>
            <person name="Muzny D."/>
            <person name="Worley K."/>
            <person name="Gibbs R."/>
        </authorList>
    </citation>
    <scope>NUCLEOTIDE SEQUENCE [LARGE SCALE GENOMIC DNA]</scope>
    <source>
        <strain evidence="3 4">ATCC 33313</strain>
    </source>
</reference>
<dbReference type="Gene3D" id="1.10.260.40">
    <property type="entry name" value="lambda repressor-like DNA-binding domains"/>
    <property type="match status" value="1"/>
</dbReference>
<dbReference type="PANTHER" id="PTHR36180:SF2">
    <property type="entry name" value="BRO FAMILY PROTEIN"/>
    <property type="match status" value="1"/>
</dbReference>
<dbReference type="OrthoDB" id="9812611at2"/>
<protein>
    <submittedName>
        <fullName evidence="3">Phage antirepressor protein</fullName>
    </submittedName>
</protein>
<dbReference type="EMBL" id="ACKU01000004">
    <property type="protein sequence ID" value="EER75619.1"/>
    <property type="molecule type" value="Genomic_DNA"/>
</dbReference>
<dbReference type="Pfam" id="PF02498">
    <property type="entry name" value="Bro-N"/>
    <property type="match status" value="1"/>
</dbReference>
<dbReference type="STRING" id="585506.HMPREF0877_0130"/>
<dbReference type="InterPro" id="IPR001387">
    <property type="entry name" value="Cro/C1-type_HTH"/>
</dbReference>
<evidence type="ECO:0000259" key="2">
    <source>
        <dbReference type="PROSITE" id="PS51750"/>
    </source>
</evidence>
<dbReference type="Proteomes" id="UP000004528">
    <property type="component" value="Unassembled WGS sequence"/>
</dbReference>
<accession>C5R835</accession>
<dbReference type="AlphaFoldDB" id="C5R835"/>
<dbReference type="SUPFAM" id="SSF47413">
    <property type="entry name" value="lambda repressor-like DNA-binding domains"/>
    <property type="match status" value="1"/>
</dbReference>
<dbReference type="Pfam" id="PF01381">
    <property type="entry name" value="HTH_3"/>
    <property type="match status" value="1"/>
</dbReference>
<sequence length="333" mass="37883">MNNELQVLGFEGKDVRQVMIDDEPWFVGKDVAEVLGYAKAKDAVVKHVDNEDRKMGPQVGAPSITDSLGREQYPIFINESGIYSMIWDASKQSRNPQMKEQAKKFKRWLTTEVLPDIRKHGAYMTEEVLLSPETLIRVATDLKNERALTAKLQEDAKVALIMEGSKESMGVSAFAKVLNKEYGIKIGEKKLYQWFRDNGWVCTTKRGDNYNLPTSKSLDFGYMEVKETLYTYQIVSNNKVSRTTMITPKGHNYFAKKLKSEYVSPAVAIGNNVNKYRLERGYSMNELARRSGLYVNNIFNYENGRTTPRLETIFKLSDALDVSIEQLTGEAHG</sequence>
<dbReference type="PANTHER" id="PTHR36180">
    <property type="entry name" value="DNA-BINDING PROTEIN-RELATED-RELATED"/>
    <property type="match status" value="1"/>
</dbReference>
<dbReference type="eggNOG" id="COG3617">
    <property type="taxonomic scope" value="Bacteria"/>
</dbReference>
<organism evidence="3 4">
    <name type="scientific">Weissella paramesenteroides ATCC 33313</name>
    <dbReference type="NCBI Taxonomy" id="585506"/>
    <lineage>
        <taxon>Bacteria</taxon>
        <taxon>Bacillati</taxon>
        <taxon>Bacillota</taxon>
        <taxon>Bacilli</taxon>
        <taxon>Lactobacillales</taxon>
        <taxon>Lactobacillaceae</taxon>
        <taxon>Weissella</taxon>
    </lineage>
</organism>
<evidence type="ECO:0000313" key="3">
    <source>
        <dbReference type="EMBL" id="EER75619.1"/>
    </source>
</evidence>
<dbReference type="RefSeq" id="WP_002829052.1">
    <property type="nucleotide sequence ID" value="NZ_GG697136.1"/>
</dbReference>
<dbReference type="Pfam" id="PF03374">
    <property type="entry name" value="ANT"/>
    <property type="match status" value="1"/>
</dbReference>
<dbReference type="InterPro" id="IPR005039">
    <property type="entry name" value="Ant_C"/>
</dbReference>
<evidence type="ECO:0000259" key="1">
    <source>
        <dbReference type="PROSITE" id="PS50943"/>
    </source>
</evidence>
<name>C5R835_WEIPA</name>
<comment type="caution">
    <text evidence="3">The sequence shown here is derived from an EMBL/GenBank/DDBJ whole genome shotgun (WGS) entry which is preliminary data.</text>
</comment>
<feature type="domain" description="HTH cro/C1-type" evidence="1">
    <location>
        <begin position="273"/>
        <end position="327"/>
    </location>
</feature>
<dbReference type="InterPro" id="IPR010982">
    <property type="entry name" value="Lambda_DNA-bd_dom_sf"/>
</dbReference>
<proteinExistence type="predicted"/>
<keyword evidence="4" id="KW-1185">Reference proteome</keyword>